<dbReference type="PANTHER" id="PTHR10288">
    <property type="entry name" value="KH DOMAIN CONTAINING RNA BINDING PROTEIN"/>
    <property type="match status" value="1"/>
</dbReference>
<organism evidence="6 7">
    <name type="scientific">Kluyveromyces lactis (strain ATCC 8585 / CBS 2359 / DSM 70799 / NBRC 1267 / NRRL Y-1140 / WM37)</name>
    <name type="common">Yeast</name>
    <name type="synonym">Candida sphaerica</name>
    <dbReference type="NCBI Taxonomy" id="284590"/>
    <lineage>
        <taxon>Eukaryota</taxon>
        <taxon>Fungi</taxon>
        <taxon>Dikarya</taxon>
        <taxon>Ascomycota</taxon>
        <taxon>Saccharomycotina</taxon>
        <taxon>Saccharomycetes</taxon>
        <taxon>Saccharomycetales</taxon>
        <taxon>Saccharomycetaceae</taxon>
        <taxon>Kluyveromyces</taxon>
    </lineage>
</organism>
<dbReference type="InterPro" id="IPR004087">
    <property type="entry name" value="KH_dom"/>
</dbReference>
<dbReference type="CDD" id="cd22456">
    <property type="entry name" value="KH-I_Rnc1_rpt2"/>
    <property type="match status" value="1"/>
</dbReference>
<name>Q6CKH2_KLULA</name>
<dbReference type="STRING" id="284590.Q6CKH2"/>
<feature type="domain" description="K Homology" evidence="5">
    <location>
        <begin position="65"/>
        <end position="135"/>
    </location>
</feature>
<dbReference type="Pfam" id="PF00013">
    <property type="entry name" value="KH_1"/>
    <property type="match status" value="3"/>
</dbReference>
<protein>
    <submittedName>
        <fullName evidence="6">KLLA0F10703p</fullName>
    </submittedName>
</protein>
<feature type="compositionally biased region" description="Basic and acidic residues" evidence="4">
    <location>
        <begin position="20"/>
        <end position="36"/>
    </location>
</feature>
<keyword evidence="7" id="KW-1185">Reference proteome</keyword>
<dbReference type="EMBL" id="CR382126">
    <property type="protein sequence ID" value="CAG98275.1"/>
    <property type="molecule type" value="Genomic_DNA"/>
</dbReference>
<dbReference type="InterPro" id="IPR004088">
    <property type="entry name" value="KH_dom_type_1"/>
</dbReference>
<evidence type="ECO:0000313" key="6">
    <source>
        <dbReference type="EMBL" id="CAG98275.1"/>
    </source>
</evidence>
<dbReference type="InterPro" id="IPR036612">
    <property type="entry name" value="KH_dom_type_1_sf"/>
</dbReference>
<dbReference type="PaxDb" id="284590-Q6CKH2"/>
<keyword evidence="1" id="KW-0677">Repeat</keyword>
<reference evidence="6 7" key="1">
    <citation type="journal article" date="2004" name="Nature">
        <title>Genome evolution in yeasts.</title>
        <authorList>
            <consortium name="Genolevures"/>
            <person name="Dujon B."/>
            <person name="Sherman D."/>
            <person name="Fischer G."/>
            <person name="Durrens P."/>
            <person name="Casaregola S."/>
            <person name="Lafontaine I."/>
            <person name="de Montigny J."/>
            <person name="Marck C."/>
            <person name="Neuveglise C."/>
            <person name="Talla E."/>
            <person name="Goffard N."/>
            <person name="Frangeul L."/>
            <person name="Aigle M."/>
            <person name="Anthouard V."/>
            <person name="Babour A."/>
            <person name="Barbe V."/>
            <person name="Barnay S."/>
            <person name="Blanchin S."/>
            <person name="Beckerich J.M."/>
            <person name="Beyne E."/>
            <person name="Bleykasten C."/>
            <person name="Boisrame A."/>
            <person name="Boyer J."/>
            <person name="Cattolico L."/>
            <person name="Confanioleri F."/>
            <person name="de Daruvar A."/>
            <person name="Despons L."/>
            <person name="Fabre E."/>
            <person name="Fairhead C."/>
            <person name="Ferry-Dumazet H."/>
            <person name="Groppi A."/>
            <person name="Hantraye F."/>
            <person name="Hennequin C."/>
            <person name="Jauniaux N."/>
            <person name="Joyet P."/>
            <person name="Kachouri R."/>
            <person name="Kerrest A."/>
            <person name="Koszul R."/>
            <person name="Lemaire M."/>
            <person name="Lesur I."/>
            <person name="Ma L."/>
            <person name="Muller H."/>
            <person name="Nicaud J.M."/>
            <person name="Nikolski M."/>
            <person name="Oztas S."/>
            <person name="Ozier-Kalogeropoulos O."/>
            <person name="Pellenz S."/>
            <person name="Potier S."/>
            <person name="Richard G.F."/>
            <person name="Straub M.L."/>
            <person name="Suleau A."/>
            <person name="Swennene D."/>
            <person name="Tekaia F."/>
            <person name="Wesolowski-Louvel M."/>
            <person name="Westhof E."/>
            <person name="Wirth B."/>
            <person name="Zeniou-Meyer M."/>
            <person name="Zivanovic I."/>
            <person name="Bolotin-Fukuhara M."/>
            <person name="Thierry A."/>
            <person name="Bouchier C."/>
            <person name="Caudron B."/>
            <person name="Scarpelli C."/>
            <person name="Gaillardin C."/>
            <person name="Weissenbach J."/>
            <person name="Wincker P."/>
            <person name="Souciet J.L."/>
        </authorList>
    </citation>
    <scope>NUCLEOTIDE SEQUENCE [LARGE SCALE GENOMIC DNA]</scope>
    <source>
        <strain evidence="7">ATCC 8585 / CBS 2359 / DSM 70799 / NBRC 1267 / NRRL Y-1140 / WM37</strain>
    </source>
</reference>
<evidence type="ECO:0000259" key="5">
    <source>
        <dbReference type="SMART" id="SM00322"/>
    </source>
</evidence>
<dbReference type="AlphaFoldDB" id="Q6CKH2"/>
<evidence type="ECO:0000256" key="3">
    <source>
        <dbReference type="PROSITE-ProRule" id="PRU00117"/>
    </source>
</evidence>
<proteinExistence type="predicted"/>
<dbReference type="eggNOG" id="KOG2190">
    <property type="taxonomic scope" value="Eukaryota"/>
</dbReference>
<dbReference type="CDD" id="cd00105">
    <property type="entry name" value="KH-I"/>
    <property type="match status" value="1"/>
</dbReference>
<feature type="region of interest" description="Disordered" evidence="4">
    <location>
        <begin position="274"/>
        <end position="299"/>
    </location>
</feature>
<keyword evidence="2 3" id="KW-0694">RNA-binding</keyword>
<evidence type="ECO:0000256" key="2">
    <source>
        <dbReference type="ARBA" id="ARBA00022884"/>
    </source>
</evidence>
<dbReference type="KEGG" id="kla:KLLA0_F10703g"/>
<evidence type="ECO:0000256" key="4">
    <source>
        <dbReference type="SAM" id="MobiDB-lite"/>
    </source>
</evidence>
<dbReference type="GO" id="GO:0003723">
    <property type="term" value="F:RNA binding"/>
    <property type="evidence" value="ECO:0007669"/>
    <property type="project" value="UniProtKB-UniRule"/>
</dbReference>
<dbReference type="Gene3D" id="3.30.1370.10">
    <property type="entry name" value="K Homology domain, type 1"/>
    <property type="match status" value="3"/>
</dbReference>
<accession>Q6CKH2</accession>
<dbReference type="InParanoid" id="Q6CKH2"/>
<feature type="region of interest" description="Disordered" evidence="4">
    <location>
        <begin position="1"/>
        <end position="60"/>
    </location>
</feature>
<feature type="domain" description="K Homology" evidence="5">
    <location>
        <begin position="330"/>
        <end position="400"/>
    </location>
</feature>
<gene>
    <name evidence="6" type="ORF">KLLA0_F10703g</name>
</gene>
<dbReference type="SUPFAM" id="SSF54791">
    <property type="entry name" value="Eukaryotic type KH-domain (KH-domain type I)"/>
    <property type="match status" value="3"/>
</dbReference>
<dbReference type="OMA" id="MQVVPYS"/>
<dbReference type="HOGENOM" id="CLU_022670_9_0_1"/>
<dbReference type="PROSITE" id="PS50084">
    <property type="entry name" value="KH_TYPE_1"/>
    <property type="match status" value="3"/>
</dbReference>
<dbReference type="SMART" id="SM00322">
    <property type="entry name" value="KH"/>
    <property type="match status" value="3"/>
</dbReference>
<evidence type="ECO:0000313" key="7">
    <source>
        <dbReference type="Proteomes" id="UP000000598"/>
    </source>
</evidence>
<sequence>MADEEVLSLEPVSSPNSLKRKPDHETLEAGIKRVALEDNEAEPQNSELNGDGTHLTEKDSGQVPNYINLRMLCLMKQASKVVGGKGERVNRIKSETNTRINVSDNINGVMERVIFVRGKCEEVARAFGKIVRAINNESDDDSNERSLPLVVNLLIPHHFMGCIIGRQGSRLHEIEDLSAARLMASPQQLPMSNDRILSLTGVADAIHIATYYIGQTILENESKLKNKKSVFYHPGPMHSVLVNNYQMYMIYSGGAPTNPQDITPMVAPHQEHHQYHPMDKKTMNRRTKPPVSKYPIGPQQSLQPYTDMVDSCKHVKIISQLQQSPISPHLVLPQEVFIDNKFVGNVIGKGGKNIQQIKQSTGCMIKINDPVEGLDERKLVLIGTPLATQTAIMMINNRIDMDKRKRQENITIGMNDE</sequence>
<feature type="domain" description="K Homology" evidence="5">
    <location>
        <begin position="147"/>
        <end position="218"/>
    </location>
</feature>
<evidence type="ECO:0000256" key="1">
    <source>
        <dbReference type="ARBA" id="ARBA00022737"/>
    </source>
</evidence>
<dbReference type="FunCoup" id="Q6CKH2">
    <property type="interactions" value="807"/>
</dbReference>
<dbReference type="Proteomes" id="UP000000598">
    <property type="component" value="Chromosome F"/>
</dbReference>